<reference evidence="2 3" key="1">
    <citation type="submission" date="2022-06" db="EMBL/GenBank/DDBJ databases">
        <authorList>
            <person name="Jeon C.O."/>
        </authorList>
    </citation>
    <scope>NUCLEOTIDE SEQUENCE [LARGE SCALE GENOMIC DNA]</scope>
    <source>
        <strain evidence="2 3">KCTC 13943</strain>
    </source>
</reference>
<proteinExistence type="predicted"/>
<evidence type="ECO:0000256" key="1">
    <source>
        <dbReference type="SAM" id="Coils"/>
    </source>
</evidence>
<keyword evidence="1" id="KW-0175">Coiled coil</keyword>
<gene>
    <name evidence="2" type="ORF">NDK43_31620</name>
</gene>
<feature type="coiled-coil region" evidence="1">
    <location>
        <begin position="20"/>
        <end position="94"/>
    </location>
</feature>
<keyword evidence="3" id="KW-1185">Reference proteome</keyword>
<accession>A0ABT0WI61</accession>
<evidence type="ECO:0000313" key="2">
    <source>
        <dbReference type="EMBL" id="MCM2536012.1"/>
    </source>
</evidence>
<dbReference type="Proteomes" id="UP001523262">
    <property type="component" value="Unassembled WGS sequence"/>
</dbReference>
<name>A0ABT0WI61_9BACI</name>
<dbReference type="EMBL" id="JAMQCR010000003">
    <property type="protein sequence ID" value="MCM2536012.1"/>
    <property type="molecule type" value="Genomic_DNA"/>
</dbReference>
<organism evidence="2 3">
    <name type="scientific">Neobacillus pocheonensis</name>
    <dbReference type="NCBI Taxonomy" id="363869"/>
    <lineage>
        <taxon>Bacteria</taxon>
        <taxon>Bacillati</taxon>
        <taxon>Bacillota</taxon>
        <taxon>Bacilli</taxon>
        <taxon>Bacillales</taxon>
        <taxon>Bacillaceae</taxon>
        <taxon>Neobacillus</taxon>
    </lineage>
</organism>
<comment type="caution">
    <text evidence="2">The sequence shown here is derived from an EMBL/GenBank/DDBJ whole genome shotgun (WGS) entry which is preliminary data.</text>
</comment>
<protein>
    <submittedName>
        <fullName evidence="2">Uncharacterized protein</fullName>
    </submittedName>
</protein>
<sequence length="99" mass="11223">MIEKKDQLLDLLVAAKNSGNKDEFKQAKDVKKQLKSLNGEMKSLLKDGNDERRALKDALKNTNGQGSDQFNKLLTTSQQINDKLKSKLDDLNKMIDIFN</sequence>
<evidence type="ECO:0000313" key="3">
    <source>
        <dbReference type="Proteomes" id="UP001523262"/>
    </source>
</evidence>